<feature type="domain" description="Chaplin" evidence="9">
    <location>
        <begin position="34"/>
        <end position="74"/>
    </location>
</feature>
<keyword evidence="11" id="KW-1185">Reference proteome</keyword>
<name>A0A918FQ76_9ACTN</name>
<dbReference type="RefSeq" id="WP_190147178.1">
    <property type="nucleotide sequence ID" value="NZ_BMTL01000001.1"/>
</dbReference>
<keyword evidence="2" id="KW-0134">Cell wall</keyword>
<gene>
    <name evidence="10" type="ORF">GCM10010269_01010</name>
</gene>
<comment type="caution">
    <text evidence="10">The sequence shown here is derived from an EMBL/GenBank/DDBJ whole genome shotgun (WGS) entry which is preliminary data.</text>
</comment>
<evidence type="ECO:0000313" key="11">
    <source>
        <dbReference type="Proteomes" id="UP000606194"/>
    </source>
</evidence>
<keyword evidence="5" id="KW-0130">Cell adhesion</keyword>
<reference evidence="10" key="1">
    <citation type="journal article" date="2014" name="Int. J. Syst. Evol. Microbiol.">
        <title>Complete genome sequence of Corynebacterium casei LMG S-19264T (=DSM 44701T), isolated from a smear-ripened cheese.</title>
        <authorList>
            <consortium name="US DOE Joint Genome Institute (JGI-PGF)"/>
            <person name="Walter F."/>
            <person name="Albersmeier A."/>
            <person name="Kalinowski J."/>
            <person name="Ruckert C."/>
        </authorList>
    </citation>
    <scope>NUCLEOTIDE SEQUENCE</scope>
    <source>
        <strain evidence="10">JCM 4386</strain>
    </source>
</reference>
<keyword evidence="4 8" id="KW-0732">Signal</keyword>
<reference evidence="10" key="2">
    <citation type="submission" date="2020-09" db="EMBL/GenBank/DDBJ databases">
        <authorList>
            <person name="Sun Q."/>
            <person name="Ohkuma M."/>
        </authorList>
    </citation>
    <scope>NUCLEOTIDE SEQUENCE</scope>
    <source>
        <strain evidence="10">JCM 4386</strain>
    </source>
</reference>
<organism evidence="10 11">
    <name type="scientific">Streptomyces humidus</name>
    <dbReference type="NCBI Taxonomy" id="52259"/>
    <lineage>
        <taxon>Bacteria</taxon>
        <taxon>Bacillati</taxon>
        <taxon>Actinomycetota</taxon>
        <taxon>Actinomycetes</taxon>
        <taxon>Kitasatosporales</taxon>
        <taxon>Streptomycetaceae</taxon>
        <taxon>Streptomyces</taxon>
    </lineage>
</organism>
<dbReference type="AlphaFoldDB" id="A0A918FQ76"/>
<keyword evidence="6 7" id="KW-0034">Amyloid</keyword>
<feature type="signal peptide" evidence="8">
    <location>
        <begin position="1"/>
        <end position="23"/>
    </location>
</feature>
<evidence type="ECO:0000256" key="4">
    <source>
        <dbReference type="ARBA" id="ARBA00022729"/>
    </source>
</evidence>
<sequence length="75" mass="7370">MKKTAAVVAGLVLALGGAAPAFADAEANGATIGSSGFLSGNLVQIPTHTQTNLCGNSFGLLSLLSPNIGTVCVNR</sequence>
<feature type="chain" id="PRO_5037778408" evidence="8">
    <location>
        <begin position="24"/>
        <end position="75"/>
    </location>
</feature>
<dbReference type="GO" id="GO:0007155">
    <property type="term" value="P:cell adhesion"/>
    <property type="evidence" value="ECO:0007669"/>
    <property type="project" value="UniProtKB-KW"/>
</dbReference>
<evidence type="ECO:0000256" key="7">
    <source>
        <dbReference type="PROSITE-ProRule" id="PRU01232"/>
    </source>
</evidence>
<evidence type="ECO:0000256" key="1">
    <source>
        <dbReference type="ARBA" id="ARBA00004191"/>
    </source>
</evidence>
<dbReference type="InterPro" id="IPR005528">
    <property type="entry name" value="ChpA-H"/>
</dbReference>
<evidence type="ECO:0000256" key="3">
    <source>
        <dbReference type="ARBA" id="ARBA00022525"/>
    </source>
</evidence>
<evidence type="ECO:0000259" key="9">
    <source>
        <dbReference type="PROSITE" id="PS51884"/>
    </source>
</evidence>
<keyword evidence="3" id="KW-0964">Secreted</keyword>
<protein>
    <submittedName>
        <fullName evidence="10">Membrane protein</fullName>
    </submittedName>
</protein>
<evidence type="ECO:0000256" key="5">
    <source>
        <dbReference type="ARBA" id="ARBA00022889"/>
    </source>
</evidence>
<proteinExistence type="predicted"/>
<dbReference type="EMBL" id="BMTL01000001">
    <property type="protein sequence ID" value="GGR66207.1"/>
    <property type="molecule type" value="Genomic_DNA"/>
</dbReference>
<dbReference type="PROSITE" id="PS51884">
    <property type="entry name" value="CHAPLIN"/>
    <property type="match status" value="1"/>
</dbReference>
<dbReference type="Pfam" id="PF03777">
    <property type="entry name" value="ChpA-C"/>
    <property type="match status" value="1"/>
</dbReference>
<evidence type="ECO:0000313" key="10">
    <source>
        <dbReference type="EMBL" id="GGR66207.1"/>
    </source>
</evidence>
<accession>A0A918FQ76</accession>
<evidence type="ECO:0000256" key="2">
    <source>
        <dbReference type="ARBA" id="ARBA00022512"/>
    </source>
</evidence>
<evidence type="ECO:0000256" key="8">
    <source>
        <dbReference type="SAM" id="SignalP"/>
    </source>
</evidence>
<evidence type="ECO:0000256" key="6">
    <source>
        <dbReference type="ARBA" id="ARBA00023087"/>
    </source>
</evidence>
<comment type="subcellular location">
    <subcellularLocation>
        <location evidence="1">Secreted</location>
        <location evidence="1">Cell wall</location>
    </subcellularLocation>
</comment>
<dbReference type="Proteomes" id="UP000606194">
    <property type="component" value="Unassembled WGS sequence"/>
</dbReference>